<keyword evidence="7 9" id="KW-0472">Membrane</keyword>
<evidence type="ECO:0000256" key="7">
    <source>
        <dbReference type="ARBA" id="ARBA00023136"/>
    </source>
</evidence>
<evidence type="ECO:0008006" key="11">
    <source>
        <dbReference type="Google" id="ProtNLM"/>
    </source>
</evidence>
<evidence type="ECO:0000256" key="4">
    <source>
        <dbReference type="ARBA" id="ARBA00022679"/>
    </source>
</evidence>
<evidence type="ECO:0000256" key="1">
    <source>
        <dbReference type="ARBA" id="ARBA00004651"/>
    </source>
</evidence>
<protein>
    <recommendedName>
        <fullName evidence="11">Glycosyltransferase RgtA/B/C/D-like domain-containing protein</fullName>
    </recommendedName>
</protein>
<dbReference type="EMBL" id="CADCTH010000385">
    <property type="protein sequence ID" value="CAA9271894.1"/>
    <property type="molecule type" value="Genomic_DNA"/>
</dbReference>
<keyword evidence="6 9" id="KW-1133">Transmembrane helix</keyword>
<evidence type="ECO:0000256" key="3">
    <source>
        <dbReference type="ARBA" id="ARBA00022676"/>
    </source>
</evidence>
<feature type="region of interest" description="Disordered" evidence="8">
    <location>
        <begin position="100"/>
        <end position="156"/>
    </location>
</feature>
<comment type="subcellular location">
    <subcellularLocation>
        <location evidence="1">Cell membrane</location>
        <topology evidence="1">Multi-pass membrane protein</topology>
    </subcellularLocation>
</comment>
<evidence type="ECO:0000256" key="2">
    <source>
        <dbReference type="ARBA" id="ARBA00022475"/>
    </source>
</evidence>
<dbReference type="InterPro" id="IPR050297">
    <property type="entry name" value="LipidA_mod_glycosyltrf_83"/>
</dbReference>
<proteinExistence type="predicted"/>
<name>A0A6J4JB32_9PSEU</name>
<feature type="transmembrane region" description="Helical" evidence="9">
    <location>
        <begin position="564"/>
        <end position="585"/>
    </location>
</feature>
<evidence type="ECO:0000256" key="9">
    <source>
        <dbReference type="SAM" id="Phobius"/>
    </source>
</evidence>
<reference evidence="10" key="1">
    <citation type="submission" date="2020-02" db="EMBL/GenBank/DDBJ databases">
        <authorList>
            <person name="Meier V. D."/>
        </authorList>
    </citation>
    <scope>NUCLEOTIDE SEQUENCE</scope>
    <source>
        <strain evidence="10">AVDCRST_MAG54</strain>
    </source>
</reference>
<sequence length="714" mass="73090">MNGEVADALGTREAGADLLYSVAAAHDTPRDATVSWSPCSASSSACVGVSGEGGGMVASRRPSPEVPAARAAAQSARTSRSRGRWVVSWSAVAVGVAGSAGHDTTGWSTATGSSGRRTAQMRATAPASRATSRARAASSSRGRSPSARGSSAGGREVFGVAVNGRALGSGGGHRTLATTAREKPAHPRWVRGRDERCGTLTRMTGELSVTTRAATPRTSPAPRTAGGPGGARWTGAGLGAALGAAVFWLMHRALGDDALISVAFARTLARSGTWGLFPGITSNTQTSPLNVWLLGGVTAVIGHPIVVVGGLLCICSASIGWAATRLAERLDVHPSAGWLAIAIIATSPVMVSTVGLETFLAVAVLLVLTLVALEGRTVLTGALCGLAVLTRPDLAIPAAVLALALFVRGTDDARPRSARTVAAQLITLPVVAAAVALPWHVWSWFHLGGFVPDTTFVRTADASGPTILAAVPTWLALYPVAATASALPVALAVACAVWAVRRRREPRARVVLLLVAASWAYLLALAAIKAQGAGWYYGPAVACSATAVALTAGAGRAWLPRAGLGAVLATATAGVLAAGPTPWTWAPLVVNFARTEQYAAIAQDLPALTGGEPVLGPGEVGALAFYGTVPVLDFLTDPAITEQQMRERAGNGFRATLLAWSARHRPPATPIPARWRLTFAGDGSTPASAGRVVRTWPIDSPTRGRDAVVLTEIG</sequence>
<keyword evidence="2" id="KW-1003">Cell membrane</keyword>
<feature type="transmembrane region" description="Helical" evidence="9">
    <location>
        <begin position="422"/>
        <end position="442"/>
    </location>
</feature>
<feature type="transmembrane region" description="Helical" evidence="9">
    <location>
        <begin position="291"/>
        <end position="324"/>
    </location>
</feature>
<evidence type="ECO:0000313" key="10">
    <source>
        <dbReference type="EMBL" id="CAA9271894.1"/>
    </source>
</evidence>
<feature type="compositionally biased region" description="Low complexity" evidence="8">
    <location>
        <begin position="100"/>
        <end position="155"/>
    </location>
</feature>
<keyword evidence="3" id="KW-0328">Glycosyltransferase</keyword>
<gene>
    <name evidence="10" type="ORF">AVDCRST_MAG54-3050</name>
</gene>
<dbReference type="GO" id="GO:0016763">
    <property type="term" value="F:pentosyltransferase activity"/>
    <property type="evidence" value="ECO:0007669"/>
    <property type="project" value="TreeGrafter"/>
</dbReference>
<accession>A0A6J4JB32</accession>
<evidence type="ECO:0000256" key="8">
    <source>
        <dbReference type="SAM" id="MobiDB-lite"/>
    </source>
</evidence>
<organism evidence="10">
    <name type="scientific">uncultured Actinomycetospora sp</name>
    <dbReference type="NCBI Taxonomy" id="1135996"/>
    <lineage>
        <taxon>Bacteria</taxon>
        <taxon>Bacillati</taxon>
        <taxon>Actinomycetota</taxon>
        <taxon>Actinomycetes</taxon>
        <taxon>Pseudonocardiales</taxon>
        <taxon>Pseudonocardiaceae</taxon>
        <taxon>Actinomycetospora</taxon>
        <taxon>environmental samples</taxon>
    </lineage>
</organism>
<dbReference type="PANTHER" id="PTHR33908">
    <property type="entry name" value="MANNOSYLTRANSFERASE YKCB-RELATED"/>
    <property type="match status" value="1"/>
</dbReference>
<feature type="region of interest" description="Disordered" evidence="8">
    <location>
        <begin position="210"/>
        <end position="230"/>
    </location>
</feature>
<feature type="region of interest" description="Disordered" evidence="8">
    <location>
        <begin position="56"/>
        <end position="80"/>
    </location>
</feature>
<feature type="transmembrane region" description="Helical" evidence="9">
    <location>
        <begin position="534"/>
        <end position="552"/>
    </location>
</feature>
<evidence type="ECO:0000256" key="6">
    <source>
        <dbReference type="ARBA" id="ARBA00022989"/>
    </source>
</evidence>
<dbReference type="GO" id="GO:0009103">
    <property type="term" value="P:lipopolysaccharide biosynthetic process"/>
    <property type="evidence" value="ECO:0007669"/>
    <property type="project" value="UniProtKB-ARBA"/>
</dbReference>
<feature type="compositionally biased region" description="Low complexity" evidence="8">
    <location>
        <begin position="210"/>
        <end position="225"/>
    </location>
</feature>
<dbReference type="AlphaFoldDB" id="A0A6J4JB32"/>
<feature type="compositionally biased region" description="Low complexity" evidence="8">
    <location>
        <begin position="57"/>
        <end position="80"/>
    </location>
</feature>
<feature type="transmembrane region" description="Helical" evidence="9">
    <location>
        <begin position="394"/>
        <end position="410"/>
    </location>
</feature>
<dbReference type="PANTHER" id="PTHR33908:SF11">
    <property type="entry name" value="MEMBRANE PROTEIN"/>
    <property type="match status" value="1"/>
</dbReference>
<feature type="transmembrane region" description="Helical" evidence="9">
    <location>
        <begin position="510"/>
        <end position="528"/>
    </location>
</feature>
<feature type="transmembrane region" description="Helical" evidence="9">
    <location>
        <begin position="475"/>
        <end position="498"/>
    </location>
</feature>
<dbReference type="GO" id="GO:0005886">
    <property type="term" value="C:plasma membrane"/>
    <property type="evidence" value="ECO:0007669"/>
    <property type="project" value="UniProtKB-SubCell"/>
</dbReference>
<keyword evidence="4" id="KW-0808">Transferase</keyword>
<keyword evidence="5 9" id="KW-0812">Transmembrane</keyword>
<evidence type="ECO:0000256" key="5">
    <source>
        <dbReference type="ARBA" id="ARBA00022692"/>
    </source>
</evidence>